<name>A0A813KJP1_POLGL</name>
<evidence type="ECO:0000313" key="4">
    <source>
        <dbReference type="Proteomes" id="UP000654075"/>
    </source>
</evidence>
<dbReference type="Proteomes" id="UP000626109">
    <property type="component" value="Unassembled WGS sequence"/>
</dbReference>
<dbReference type="OrthoDB" id="522106at2759"/>
<dbReference type="AlphaFoldDB" id="A0A813KJP1"/>
<reference evidence="2" key="1">
    <citation type="submission" date="2021-02" db="EMBL/GenBank/DDBJ databases">
        <authorList>
            <person name="Dougan E. K."/>
            <person name="Rhodes N."/>
            <person name="Thang M."/>
            <person name="Chan C."/>
        </authorList>
    </citation>
    <scope>NUCLEOTIDE SEQUENCE</scope>
</reference>
<dbReference type="SUPFAM" id="SSF47391">
    <property type="entry name" value="Dimerization-anchoring domain of cAMP-dependent PK regulatory subunit"/>
    <property type="match status" value="1"/>
</dbReference>
<protein>
    <submittedName>
        <fullName evidence="2">Uncharacterized protein</fullName>
    </submittedName>
</protein>
<evidence type="ECO:0000313" key="1">
    <source>
        <dbReference type="EMBL" id="CAE8626212.1"/>
    </source>
</evidence>
<gene>
    <name evidence="1" type="ORF">PGLA1383_LOCUS43173</name>
    <name evidence="2" type="ORF">PGLA2088_LOCUS34196</name>
</gene>
<evidence type="ECO:0000313" key="3">
    <source>
        <dbReference type="Proteomes" id="UP000626109"/>
    </source>
</evidence>
<comment type="caution">
    <text evidence="2">The sequence shown here is derived from an EMBL/GenBank/DDBJ whole genome shotgun (WGS) entry which is preliminary data.</text>
</comment>
<dbReference type="CDD" id="cd22961">
    <property type="entry name" value="DD_TEX55-like"/>
    <property type="match status" value="1"/>
</dbReference>
<dbReference type="EMBL" id="CAJNNW010031215">
    <property type="protein sequence ID" value="CAE8706461.1"/>
    <property type="molecule type" value="Genomic_DNA"/>
</dbReference>
<organism evidence="2 3">
    <name type="scientific">Polarella glacialis</name>
    <name type="common">Dinoflagellate</name>
    <dbReference type="NCBI Taxonomy" id="89957"/>
    <lineage>
        <taxon>Eukaryota</taxon>
        <taxon>Sar</taxon>
        <taxon>Alveolata</taxon>
        <taxon>Dinophyceae</taxon>
        <taxon>Suessiales</taxon>
        <taxon>Suessiaceae</taxon>
        <taxon>Polarella</taxon>
    </lineage>
</organism>
<evidence type="ECO:0000313" key="2">
    <source>
        <dbReference type="EMBL" id="CAE8706461.1"/>
    </source>
</evidence>
<dbReference type="EMBL" id="CAJNNV010028934">
    <property type="protein sequence ID" value="CAE8626212.1"/>
    <property type="molecule type" value="Genomic_DNA"/>
</dbReference>
<dbReference type="Proteomes" id="UP000654075">
    <property type="component" value="Unassembled WGS sequence"/>
</dbReference>
<sequence length="204" mass="22472">MEVTVVDTGDVPAGTIISFHTGTIRRHAQIDKDKAIKLSYVGSSEPVRVDLMTQIGSEGFDMVPGQDVYDIIIKPNPILGMNEGVKMKFHVREAPTSVVEKQRDAAEAAFGEDHPLHPGSPSNKLQTALMMRSYLDQHDVLRQMQELLQEMVSVRPEDPIDFMIQKLSEVVRDSHSVDRDLIDGDVAGAVLQVDENKPSAEGAV</sequence>
<proteinExistence type="predicted"/>
<keyword evidence="4" id="KW-1185">Reference proteome</keyword>
<accession>A0A813KJP1</accession>